<gene>
    <name evidence="1" type="ORF">NCTC7406_01857</name>
</gene>
<name>A0A447NPQ6_SALET</name>
<dbReference type="AlphaFoldDB" id="A0A447NPQ6"/>
<dbReference type="Proteomes" id="UP000276345">
    <property type="component" value="Chromosome"/>
</dbReference>
<sequence>MGLISSPPLILHIANGPRHGVPGKFICRHGTGSNYLLYLLPTYALAHPHPGGFW</sequence>
<reference evidence="1 2" key="1">
    <citation type="submission" date="2018-12" db="EMBL/GenBank/DDBJ databases">
        <authorList>
            <consortium name="Pathogen Informatics"/>
        </authorList>
    </citation>
    <scope>NUCLEOTIDE SEQUENCE [LARGE SCALE GENOMIC DNA]</scope>
    <source>
        <strain evidence="1 2">NCTC7406</strain>
    </source>
</reference>
<proteinExistence type="predicted"/>
<evidence type="ECO:0000313" key="2">
    <source>
        <dbReference type="Proteomes" id="UP000276345"/>
    </source>
</evidence>
<evidence type="ECO:0000313" key="1">
    <source>
        <dbReference type="EMBL" id="VEA05306.1"/>
    </source>
</evidence>
<protein>
    <submittedName>
        <fullName evidence="1">Uncharacterized protein</fullName>
    </submittedName>
</protein>
<organism evidence="1 2">
    <name type="scientific">Salmonella enterica subsp. enterica serovar Sanjuan</name>
    <dbReference type="NCBI Taxonomy" id="1160765"/>
    <lineage>
        <taxon>Bacteria</taxon>
        <taxon>Pseudomonadati</taxon>
        <taxon>Pseudomonadota</taxon>
        <taxon>Gammaproteobacteria</taxon>
        <taxon>Enterobacterales</taxon>
        <taxon>Enterobacteriaceae</taxon>
        <taxon>Salmonella</taxon>
    </lineage>
</organism>
<accession>A0A447NPQ6</accession>
<dbReference type="EMBL" id="LR134142">
    <property type="protein sequence ID" value="VEA05306.1"/>
    <property type="molecule type" value="Genomic_DNA"/>
</dbReference>